<evidence type="ECO:0000256" key="1">
    <source>
        <dbReference type="ARBA" id="ARBA00022574"/>
    </source>
</evidence>
<feature type="repeat" description="WD" evidence="4">
    <location>
        <begin position="218"/>
        <end position="259"/>
    </location>
</feature>
<keyword evidence="5" id="KW-0732">Signal</keyword>
<dbReference type="Pfam" id="PF00400">
    <property type="entry name" value="WD40"/>
    <property type="match status" value="3"/>
</dbReference>
<dbReference type="SMART" id="SM00320">
    <property type="entry name" value="WD40"/>
    <property type="match status" value="5"/>
</dbReference>
<dbReference type="GO" id="GO:0000209">
    <property type="term" value="P:protein polyubiquitination"/>
    <property type="evidence" value="ECO:0007669"/>
    <property type="project" value="TreeGrafter"/>
</dbReference>
<dbReference type="PROSITE" id="PS00678">
    <property type="entry name" value="WD_REPEATS_1"/>
    <property type="match status" value="1"/>
</dbReference>
<dbReference type="PANTHER" id="PTHR15622:SF2">
    <property type="entry name" value="U4_U6 SMALL NUCLEAR RIBONUCLEOPROTEIN PRP4"/>
    <property type="match status" value="1"/>
</dbReference>
<dbReference type="InterPro" id="IPR051983">
    <property type="entry name" value="WSB_SOCS-box_domain"/>
</dbReference>
<dbReference type="SUPFAM" id="SSF50998">
    <property type="entry name" value="Quinoprotein alcohol dehydrogenase-like"/>
    <property type="match status" value="1"/>
</dbReference>
<protein>
    <submittedName>
        <fullName evidence="6">Translation initiation factor eIF2A</fullName>
    </submittedName>
</protein>
<feature type="repeat" description="WD" evidence="4">
    <location>
        <begin position="262"/>
        <end position="303"/>
    </location>
</feature>
<evidence type="ECO:0000256" key="4">
    <source>
        <dbReference type="PROSITE-ProRule" id="PRU00221"/>
    </source>
</evidence>
<dbReference type="PROSITE" id="PS50082">
    <property type="entry name" value="WD_REPEATS_2"/>
    <property type="match status" value="3"/>
</dbReference>
<feature type="repeat" description="WD" evidence="4">
    <location>
        <begin position="177"/>
        <end position="218"/>
    </location>
</feature>
<dbReference type="InterPro" id="IPR011047">
    <property type="entry name" value="Quinoprotein_ADH-like_sf"/>
</dbReference>
<dbReference type="AlphaFoldDB" id="A0A1I1TZH9"/>
<reference evidence="6 7" key="1">
    <citation type="submission" date="2016-10" db="EMBL/GenBank/DDBJ databases">
        <authorList>
            <person name="de Groot N.N."/>
        </authorList>
    </citation>
    <scope>NUCLEOTIDE SEQUENCE [LARGE SCALE GENOMIC DNA]</scope>
    <source>
        <strain evidence="6 7">DSM 6059</strain>
    </source>
</reference>
<feature type="chain" id="PRO_5011652505" evidence="5">
    <location>
        <begin position="22"/>
        <end position="350"/>
    </location>
</feature>
<evidence type="ECO:0000313" key="7">
    <source>
        <dbReference type="Proteomes" id="UP000198862"/>
    </source>
</evidence>
<accession>A0A1I1TZH9</accession>
<keyword evidence="1 4" id="KW-0853">WD repeat</keyword>
<keyword evidence="7" id="KW-1185">Reference proteome</keyword>
<dbReference type="Proteomes" id="UP000198862">
    <property type="component" value="Unassembled WGS sequence"/>
</dbReference>
<dbReference type="PROSITE" id="PS51257">
    <property type="entry name" value="PROKAR_LIPOPROTEIN"/>
    <property type="match status" value="1"/>
</dbReference>
<evidence type="ECO:0000256" key="5">
    <source>
        <dbReference type="SAM" id="SignalP"/>
    </source>
</evidence>
<evidence type="ECO:0000256" key="3">
    <source>
        <dbReference type="ARBA" id="ARBA00022786"/>
    </source>
</evidence>
<dbReference type="InterPro" id="IPR001680">
    <property type="entry name" value="WD40_rpt"/>
</dbReference>
<sequence>MTTNRFLFHLLLIFLLTSCSSDELLPKNAVEHAVEGAYDASISDDANYSLVSSMHHGIALWDLKENALKYQWSHLKDKENQKLTSKSDLDEWLVQSNPGNLVLAADISFDSRNAVTADKHNFALWNIFNGENIGFWKVKNSNIRDIALSNQGRYILYGKSNGIAVHINVINGNRIEFLGHQEKINAVDLSPNGFYALTGSNDYVAYLWDTRSGQVIHRFNHSSRVTQVKLDPKGRFAFTADSKKQARIWNLQTGEMISNLQYLSRQQIFSAVRFSDDGTLLATGAPSRKLTLWDIKTGKQLKKWQVSPRKGSRPKSAVVYDVAFTKDGKSLITESSSGLSETWTIPKNLK</sequence>
<keyword evidence="3" id="KW-0833">Ubl conjugation pathway</keyword>
<keyword evidence="6" id="KW-0648">Protein biosynthesis</keyword>
<dbReference type="GO" id="GO:0003743">
    <property type="term" value="F:translation initiation factor activity"/>
    <property type="evidence" value="ECO:0007669"/>
    <property type="project" value="UniProtKB-KW"/>
</dbReference>
<evidence type="ECO:0000256" key="2">
    <source>
        <dbReference type="ARBA" id="ARBA00022737"/>
    </source>
</evidence>
<dbReference type="OrthoDB" id="6192037at2"/>
<dbReference type="STRING" id="1123010.SAMN02745724_05059"/>
<name>A0A1I1TZH9_9GAMM</name>
<evidence type="ECO:0000313" key="6">
    <source>
        <dbReference type="EMBL" id="SFD64002.1"/>
    </source>
</evidence>
<keyword evidence="6" id="KW-0396">Initiation factor</keyword>
<dbReference type="EMBL" id="FOLO01000078">
    <property type="protein sequence ID" value="SFD64002.1"/>
    <property type="molecule type" value="Genomic_DNA"/>
</dbReference>
<dbReference type="PANTHER" id="PTHR15622">
    <property type="entry name" value="WD40 REPEAT PROTEIN"/>
    <property type="match status" value="1"/>
</dbReference>
<dbReference type="Gene3D" id="2.130.10.10">
    <property type="entry name" value="YVTN repeat-like/Quinoprotein amine dehydrogenase"/>
    <property type="match status" value="2"/>
</dbReference>
<dbReference type="PROSITE" id="PS50294">
    <property type="entry name" value="WD_REPEATS_REGION"/>
    <property type="match status" value="1"/>
</dbReference>
<proteinExistence type="predicted"/>
<dbReference type="InterPro" id="IPR015943">
    <property type="entry name" value="WD40/YVTN_repeat-like_dom_sf"/>
</dbReference>
<dbReference type="RefSeq" id="WP_091991376.1">
    <property type="nucleotide sequence ID" value="NZ_FOLO01000078.1"/>
</dbReference>
<feature type="signal peptide" evidence="5">
    <location>
        <begin position="1"/>
        <end position="21"/>
    </location>
</feature>
<organism evidence="6 7">
    <name type="scientific">Pseudoalteromonas denitrificans DSM 6059</name>
    <dbReference type="NCBI Taxonomy" id="1123010"/>
    <lineage>
        <taxon>Bacteria</taxon>
        <taxon>Pseudomonadati</taxon>
        <taxon>Pseudomonadota</taxon>
        <taxon>Gammaproteobacteria</taxon>
        <taxon>Alteromonadales</taxon>
        <taxon>Pseudoalteromonadaceae</taxon>
        <taxon>Pseudoalteromonas</taxon>
    </lineage>
</organism>
<dbReference type="InterPro" id="IPR019775">
    <property type="entry name" value="WD40_repeat_CS"/>
</dbReference>
<keyword evidence="2" id="KW-0677">Repeat</keyword>
<gene>
    <name evidence="6" type="ORF">SAMN02745724_05059</name>
</gene>